<evidence type="ECO:0000256" key="6">
    <source>
        <dbReference type="PROSITE-ProRule" id="PRU00552"/>
    </source>
</evidence>
<dbReference type="InterPro" id="IPR014014">
    <property type="entry name" value="RNA_helicase_DEAD_Q_motif"/>
</dbReference>
<comment type="caution">
    <text evidence="12">The sequence shown here is derived from an EMBL/GenBank/DDBJ whole genome shotgun (WGS) entry which is preliminary data.</text>
</comment>
<keyword evidence="4 7" id="KW-0067">ATP-binding</keyword>
<dbReference type="SUPFAM" id="SSF52540">
    <property type="entry name" value="P-loop containing nucleoside triphosphate hydrolases"/>
    <property type="match status" value="1"/>
</dbReference>
<comment type="similarity">
    <text evidence="5 7">Belongs to the DEAD box helicase family.</text>
</comment>
<evidence type="ECO:0000256" key="1">
    <source>
        <dbReference type="ARBA" id="ARBA00022741"/>
    </source>
</evidence>
<name>A0P4X4_9PROT</name>
<dbReference type="AlphaFoldDB" id="A0P4X4"/>
<dbReference type="PROSITE" id="PS51194">
    <property type="entry name" value="HELICASE_CTER"/>
    <property type="match status" value="1"/>
</dbReference>
<dbReference type="GO" id="GO:0003724">
    <property type="term" value="F:RNA helicase activity"/>
    <property type="evidence" value="ECO:0007669"/>
    <property type="project" value="InterPro"/>
</dbReference>
<feature type="compositionally biased region" description="Basic residues" evidence="8">
    <location>
        <begin position="385"/>
        <end position="400"/>
    </location>
</feature>
<dbReference type="PANTHER" id="PTHR47959:SF17">
    <property type="entry name" value="ATP-DEPENDENT RNA HELICASE DEAD BOX FAMILY"/>
    <property type="match status" value="1"/>
</dbReference>
<dbReference type="Gene3D" id="3.40.50.300">
    <property type="entry name" value="P-loop containing nucleotide triphosphate hydrolases"/>
    <property type="match status" value="2"/>
</dbReference>
<sequence>MSFQTFNLDASILKAIQEAGYDQPTPIQTKSIPEIMLNKHVLASAQTGTGKTAAFVLPILDKLTKNRSEGRGPRVLIVSPTRELATQITDSIKKYSRYLRINSITITGGISYGLQNRMFSKPIDILVATPGRLLDLYQQKKINFKGLEVMILDEADRMLDMGFVPDIRKIYNATSKKQQMLMFSATFDPPIQKIAQEFLTNPVTISIKPDVSGHKNIKQLIYFADNQSHKQQMLDHFIKNDEVTQAIIFTATKRMADQLSDQLYHSDIKTSALHGDMSQGSRTKTINRFKRNETKILVATDLASRGIDVKNISHVFNYDMPRFAEDYIHRIGRTGRANNKGIAISLVSPTDREFLRKIERFTNLKIEIASIPGMEATILKEAKAPKRKSKGRSFVKKGKVFKNEANAKKRIRSKPVFGKTNQSAPSR</sequence>
<dbReference type="InterPro" id="IPR011545">
    <property type="entry name" value="DEAD/DEAH_box_helicase_dom"/>
</dbReference>
<evidence type="ECO:0000313" key="13">
    <source>
        <dbReference type="Proteomes" id="UP000054262"/>
    </source>
</evidence>
<evidence type="ECO:0000313" key="12">
    <source>
        <dbReference type="EMBL" id="EAV46584.1"/>
    </source>
</evidence>
<dbReference type="InterPro" id="IPR014001">
    <property type="entry name" value="Helicase_ATP-bd"/>
</dbReference>
<dbReference type="Proteomes" id="UP000054262">
    <property type="component" value="Unassembled WGS sequence"/>
</dbReference>
<keyword evidence="3 7" id="KW-0347">Helicase</keyword>
<dbReference type="Pfam" id="PF00270">
    <property type="entry name" value="DEAD"/>
    <property type="match status" value="1"/>
</dbReference>
<protein>
    <submittedName>
        <fullName evidence="12">Putative ATP-dependent RNA helicase protein</fullName>
    </submittedName>
</protein>
<feature type="domain" description="Helicase C-terminal" evidence="10">
    <location>
        <begin position="216"/>
        <end position="379"/>
    </location>
</feature>
<evidence type="ECO:0000256" key="5">
    <source>
        <dbReference type="ARBA" id="ARBA00038437"/>
    </source>
</evidence>
<reference evidence="12 13" key="1">
    <citation type="submission" date="2006-11" db="EMBL/GenBank/DDBJ databases">
        <authorList>
            <person name="Giovannoni S."/>
            <person name="Vergin K."/>
            <person name="Ferriera S."/>
            <person name="Johnson J."/>
            <person name="Kravitz S."/>
            <person name="Beeson K."/>
            <person name="Sutton G."/>
            <person name="Rogers Y.-H."/>
            <person name="Friedman R."/>
            <person name="Frazier M."/>
            <person name="Venter J.C."/>
        </authorList>
    </citation>
    <scope>NUCLEOTIDE SEQUENCE [LARGE SCALE GENOMIC DNA]</scope>
    <source>
        <strain evidence="12 13">HTCC2181</strain>
    </source>
</reference>
<keyword evidence="2 7" id="KW-0378">Hydrolase</keyword>
<dbReference type="CDD" id="cd00268">
    <property type="entry name" value="DEADc"/>
    <property type="match status" value="1"/>
</dbReference>
<evidence type="ECO:0000256" key="2">
    <source>
        <dbReference type="ARBA" id="ARBA00022801"/>
    </source>
</evidence>
<keyword evidence="13" id="KW-1185">Reference proteome</keyword>
<evidence type="ECO:0000256" key="4">
    <source>
        <dbReference type="ARBA" id="ARBA00022840"/>
    </source>
</evidence>
<feature type="region of interest" description="Disordered" evidence="8">
    <location>
        <begin position="382"/>
        <end position="427"/>
    </location>
</feature>
<dbReference type="GO" id="GO:0016787">
    <property type="term" value="F:hydrolase activity"/>
    <property type="evidence" value="ECO:0007669"/>
    <property type="project" value="UniProtKB-KW"/>
</dbReference>
<evidence type="ECO:0000256" key="7">
    <source>
        <dbReference type="RuleBase" id="RU000492"/>
    </source>
</evidence>
<organism evidence="12 13">
    <name type="scientific">Methylophilales bacterium HTCC2181</name>
    <dbReference type="NCBI Taxonomy" id="383631"/>
    <lineage>
        <taxon>Bacteria</taxon>
        <taxon>Pseudomonadati</taxon>
        <taxon>Pseudomonadota</taxon>
        <taxon>Betaproteobacteria</taxon>
        <taxon>Nitrosomonadales</taxon>
        <taxon>OM43 clade</taxon>
    </lineage>
</organism>
<dbReference type="GO" id="GO:0005829">
    <property type="term" value="C:cytosol"/>
    <property type="evidence" value="ECO:0007669"/>
    <property type="project" value="TreeGrafter"/>
</dbReference>
<dbReference type="EMBL" id="AAUX01000001">
    <property type="protein sequence ID" value="EAV46584.1"/>
    <property type="molecule type" value="Genomic_DNA"/>
</dbReference>
<dbReference type="InterPro" id="IPR044742">
    <property type="entry name" value="DEAD/DEAH_RhlB"/>
</dbReference>
<dbReference type="GO" id="GO:0003676">
    <property type="term" value="F:nucleic acid binding"/>
    <property type="evidence" value="ECO:0007669"/>
    <property type="project" value="InterPro"/>
</dbReference>
<evidence type="ECO:0000259" key="10">
    <source>
        <dbReference type="PROSITE" id="PS51194"/>
    </source>
</evidence>
<dbReference type="InterPro" id="IPR001650">
    <property type="entry name" value="Helicase_C-like"/>
</dbReference>
<dbReference type="InterPro" id="IPR050079">
    <property type="entry name" value="DEAD_box_RNA_helicase"/>
</dbReference>
<evidence type="ECO:0000256" key="8">
    <source>
        <dbReference type="SAM" id="MobiDB-lite"/>
    </source>
</evidence>
<accession>A0P4X4</accession>
<keyword evidence="1 7" id="KW-0547">Nucleotide-binding</keyword>
<evidence type="ECO:0000259" key="9">
    <source>
        <dbReference type="PROSITE" id="PS51192"/>
    </source>
</evidence>
<dbReference type="CDD" id="cd18787">
    <property type="entry name" value="SF2_C_DEAD"/>
    <property type="match status" value="1"/>
</dbReference>
<gene>
    <name evidence="12" type="ORF">MB2181_00885</name>
</gene>
<dbReference type="SMART" id="SM00487">
    <property type="entry name" value="DEXDc"/>
    <property type="match status" value="1"/>
</dbReference>
<dbReference type="GO" id="GO:0005524">
    <property type="term" value="F:ATP binding"/>
    <property type="evidence" value="ECO:0007669"/>
    <property type="project" value="UniProtKB-KW"/>
</dbReference>
<dbReference type="PROSITE" id="PS00039">
    <property type="entry name" value="DEAD_ATP_HELICASE"/>
    <property type="match status" value="1"/>
</dbReference>
<feature type="short sequence motif" description="Q motif" evidence="6">
    <location>
        <begin position="1"/>
        <end position="29"/>
    </location>
</feature>
<dbReference type="SMART" id="SM00490">
    <property type="entry name" value="HELICc"/>
    <property type="match status" value="1"/>
</dbReference>
<dbReference type="InterPro" id="IPR000629">
    <property type="entry name" value="RNA-helicase_DEAD-box_CS"/>
</dbReference>
<evidence type="ECO:0000259" key="11">
    <source>
        <dbReference type="PROSITE" id="PS51195"/>
    </source>
</evidence>
<dbReference type="PROSITE" id="PS51195">
    <property type="entry name" value="Q_MOTIF"/>
    <property type="match status" value="1"/>
</dbReference>
<feature type="domain" description="DEAD-box RNA helicase Q" evidence="11">
    <location>
        <begin position="1"/>
        <end position="29"/>
    </location>
</feature>
<dbReference type="PROSITE" id="PS51192">
    <property type="entry name" value="HELICASE_ATP_BIND_1"/>
    <property type="match status" value="1"/>
</dbReference>
<evidence type="ECO:0000256" key="3">
    <source>
        <dbReference type="ARBA" id="ARBA00022806"/>
    </source>
</evidence>
<dbReference type="InterPro" id="IPR027417">
    <property type="entry name" value="P-loop_NTPase"/>
</dbReference>
<dbReference type="PANTHER" id="PTHR47959">
    <property type="entry name" value="ATP-DEPENDENT RNA HELICASE RHLE-RELATED"/>
    <property type="match status" value="1"/>
</dbReference>
<proteinExistence type="inferred from homology"/>
<dbReference type="Pfam" id="PF00271">
    <property type="entry name" value="Helicase_C"/>
    <property type="match status" value="1"/>
</dbReference>
<feature type="domain" description="Helicase ATP-binding" evidence="9">
    <location>
        <begin position="32"/>
        <end position="205"/>
    </location>
</feature>